<sequence length="261" mass="28203">MTLQHPAYAQLRQVTPVAAVMLENNPSMYALEGTNTWILRTPGNDECIVVDPGDDDPAHLARVAGAGTVVLTLISHRHHDHTGGIDRFFDLTGAPVHAVQEQLRRGGGAGLENDELIEAAGLTLRVLRTPGHTADSVSFVIEDEGSVLTADTILGRGTTVLDASDGNLGDYLQSMRTLIGLGAGRMVLPGHGPELPDLESVAKRYLAHREERLSQIRGALDTLGADADVRAVVEHVYTDIDETLWPAAEQSVRVQLEYLRR</sequence>
<keyword evidence="3" id="KW-1185">Reference proteome</keyword>
<dbReference type="CDD" id="cd16278">
    <property type="entry name" value="metallo-hydrolase-like_MBL-fold"/>
    <property type="match status" value="1"/>
</dbReference>
<keyword evidence="2" id="KW-0378">Hydrolase</keyword>
<dbReference type="InterPro" id="IPR041516">
    <property type="entry name" value="LACTB2_WH"/>
</dbReference>
<proteinExistence type="predicted"/>
<gene>
    <name evidence="2" type="ORF">EGT50_16785</name>
</gene>
<dbReference type="SUPFAM" id="SSF56281">
    <property type="entry name" value="Metallo-hydrolase/oxidoreductase"/>
    <property type="match status" value="1"/>
</dbReference>
<evidence type="ECO:0000259" key="1">
    <source>
        <dbReference type="SMART" id="SM00849"/>
    </source>
</evidence>
<dbReference type="Pfam" id="PF00753">
    <property type="entry name" value="Lactamase_B"/>
    <property type="match status" value="1"/>
</dbReference>
<dbReference type="Gene3D" id="3.60.15.10">
    <property type="entry name" value="Ribonuclease Z/Hydroxyacylglutathione hydrolase-like"/>
    <property type="match status" value="1"/>
</dbReference>
<name>A0A3S3B0M9_9NOCA</name>
<accession>A0A3S3B0M9</accession>
<dbReference type="InterPro" id="IPR050662">
    <property type="entry name" value="Sec-metab_biosynth-thioest"/>
</dbReference>
<dbReference type="RefSeq" id="WP_127955806.1">
    <property type="nucleotide sequence ID" value="NZ_RKLO01000007.1"/>
</dbReference>
<dbReference type="SMART" id="SM00849">
    <property type="entry name" value="Lactamase_B"/>
    <property type="match status" value="1"/>
</dbReference>
<dbReference type="InterPro" id="IPR036866">
    <property type="entry name" value="RibonucZ/Hydroxyglut_hydro"/>
</dbReference>
<dbReference type="Proteomes" id="UP000283479">
    <property type="component" value="Unassembled WGS sequence"/>
</dbReference>
<dbReference type="InterPro" id="IPR036388">
    <property type="entry name" value="WH-like_DNA-bd_sf"/>
</dbReference>
<dbReference type="EMBL" id="RKLO01000007">
    <property type="protein sequence ID" value="RVW00327.1"/>
    <property type="molecule type" value="Genomic_DNA"/>
</dbReference>
<dbReference type="InterPro" id="IPR001279">
    <property type="entry name" value="Metallo-B-lactamas"/>
</dbReference>
<dbReference type="OrthoDB" id="9788263at2"/>
<feature type="domain" description="Metallo-beta-lactamase" evidence="1">
    <location>
        <begin position="33"/>
        <end position="191"/>
    </location>
</feature>
<dbReference type="GO" id="GO:0016787">
    <property type="term" value="F:hydrolase activity"/>
    <property type="evidence" value="ECO:0007669"/>
    <property type="project" value="UniProtKB-KW"/>
</dbReference>
<reference evidence="2 3" key="1">
    <citation type="submission" date="2018-11" db="EMBL/GenBank/DDBJ databases">
        <title>Rhodococcus spongicola sp. nov. and Rhodococcus xishaensis sp. nov. from marine sponges.</title>
        <authorList>
            <person name="Li L."/>
            <person name="Lin H.W."/>
        </authorList>
    </citation>
    <scope>NUCLEOTIDE SEQUENCE [LARGE SCALE GENOMIC DNA]</scope>
    <source>
        <strain evidence="2 3">LHW51113</strain>
    </source>
</reference>
<dbReference type="PANTHER" id="PTHR23131:SF0">
    <property type="entry name" value="ENDORIBONUCLEASE LACTB2"/>
    <property type="match status" value="1"/>
</dbReference>
<comment type="caution">
    <text evidence="2">The sequence shown here is derived from an EMBL/GenBank/DDBJ whole genome shotgun (WGS) entry which is preliminary data.</text>
</comment>
<organism evidence="2 3">
    <name type="scientific">Rhodococcus xishaensis</name>
    <dbReference type="NCBI Taxonomy" id="2487364"/>
    <lineage>
        <taxon>Bacteria</taxon>
        <taxon>Bacillati</taxon>
        <taxon>Actinomycetota</taxon>
        <taxon>Actinomycetes</taxon>
        <taxon>Mycobacteriales</taxon>
        <taxon>Nocardiaceae</taxon>
        <taxon>Rhodococcus</taxon>
    </lineage>
</organism>
<evidence type="ECO:0000313" key="2">
    <source>
        <dbReference type="EMBL" id="RVW00327.1"/>
    </source>
</evidence>
<dbReference type="AlphaFoldDB" id="A0A3S3B0M9"/>
<evidence type="ECO:0000313" key="3">
    <source>
        <dbReference type="Proteomes" id="UP000283479"/>
    </source>
</evidence>
<dbReference type="PANTHER" id="PTHR23131">
    <property type="entry name" value="ENDORIBONUCLEASE LACTB2"/>
    <property type="match status" value="1"/>
</dbReference>
<dbReference type="Pfam" id="PF17778">
    <property type="entry name" value="WHD_BLACT"/>
    <property type="match status" value="1"/>
</dbReference>
<dbReference type="Gene3D" id="1.10.10.10">
    <property type="entry name" value="Winged helix-like DNA-binding domain superfamily/Winged helix DNA-binding domain"/>
    <property type="match status" value="1"/>
</dbReference>
<protein>
    <submittedName>
        <fullName evidence="2">MBL fold metallo-hydrolase</fullName>
    </submittedName>
</protein>